<comment type="caution">
    <text evidence="1">The sequence shown here is derived from an EMBL/GenBank/DDBJ whole genome shotgun (WGS) entry which is preliminary data.</text>
</comment>
<evidence type="ECO:0000313" key="1">
    <source>
        <dbReference type="EMBL" id="MFD1018667.1"/>
    </source>
</evidence>
<proteinExistence type="predicted"/>
<dbReference type="Proteomes" id="UP001596990">
    <property type="component" value="Unassembled WGS sequence"/>
</dbReference>
<gene>
    <name evidence="1" type="ORF">ACFQ2J_05565</name>
</gene>
<accession>A0ABW3KXP8</accession>
<protein>
    <submittedName>
        <fullName evidence="1">Uncharacterized protein</fullName>
    </submittedName>
</protein>
<name>A0ABW3KXP8_9BACI</name>
<reference evidence="2" key="1">
    <citation type="journal article" date="2019" name="Int. J. Syst. Evol. Microbiol.">
        <title>The Global Catalogue of Microorganisms (GCM) 10K type strain sequencing project: providing services to taxonomists for standard genome sequencing and annotation.</title>
        <authorList>
            <consortium name="The Broad Institute Genomics Platform"/>
            <consortium name="The Broad Institute Genome Sequencing Center for Infectious Disease"/>
            <person name="Wu L."/>
            <person name="Ma J."/>
        </authorList>
    </citation>
    <scope>NUCLEOTIDE SEQUENCE [LARGE SCALE GENOMIC DNA]</scope>
    <source>
        <strain evidence="2">CCUG 56607</strain>
    </source>
</reference>
<dbReference type="RefSeq" id="WP_386057342.1">
    <property type="nucleotide sequence ID" value="NZ_JBHTKL010000001.1"/>
</dbReference>
<evidence type="ECO:0000313" key="2">
    <source>
        <dbReference type="Proteomes" id="UP001596990"/>
    </source>
</evidence>
<organism evidence="1 2">
    <name type="scientific">Thalassobacillus hwangdonensis</name>
    <dbReference type="NCBI Taxonomy" id="546108"/>
    <lineage>
        <taxon>Bacteria</taxon>
        <taxon>Bacillati</taxon>
        <taxon>Bacillota</taxon>
        <taxon>Bacilli</taxon>
        <taxon>Bacillales</taxon>
        <taxon>Bacillaceae</taxon>
        <taxon>Thalassobacillus</taxon>
    </lineage>
</organism>
<keyword evidence="2" id="KW-1185">Reference proteome</keyword>
<dbReference type="EMBL" id="JBHTKL010000001">
    <property type="protein sequence ID" value="MFD1018667.1"/>
    <property type="molecule type" value="Genomic_DNA"/>
</dbReference>
<sequence>MISQPYEIRELLNEFAGSGRFTIDISNPEGFDRRVVEDKETGVIHCVLQSDIPLVEDDALRSFLFRQLRFIHSGMYDIKSLHMFEEMMANEEDEDIAP</sequence>